<dbReference type="Pfam" id="PF07045">
    <property type="entry name" value="DUF1330"/>
    <property type="match status" value="1"/>
</dbReference>
<comment type="caution">
    <text evidence="2">The sequence shown here is derived from an EMBL/GenBank/DDBJ whole genome shotgun (WGS) entry which is preliminary data.</text>
</comment>
<dbReference type="EMBL" id="JAXAFO010000035">
    <property type="protein sequence ID" value="MDX6850948.1"/>
    <property type="molecule type" value="Genomic_DNA"/>
</dbReference>
<dbReference type="Gene3D" id="3.30.70.100">
    <property type="match status" value="1"/>
</dbReference>
<organism evidence="2 3">
    <name type="scientific">Gilvimarinus gilvus</name>
    <dbReference type="NCBI Taxonomy" id="3058038"/>
    <lineage>
        <taxon>Bacteria</taxon>
        <taxon>Pseudomonadati</taxon>
        <taxon>Pseudomonadota</taxon>
        <taxon>Gammaproteobacteria</taxon>
        <taxon>Cellvibrionales</taxon>
        <taxon>Cellvibrionaceae</taxon>
        <taxon>Gilvimarinus</taxon>
    </lineage>
</organism>
<dbReference type="PANTHER" id="PTHR41521">
    <property type="match status" value="1"/>
</dbReference>
<gene>
    <name evidence="2" type="ORF">SCD92_16350</name>
</gene>
<proteinExistence type="predicted"/>
<keyword evidence="3" id="KW-1185">Reference proteome</keyword>
<dbReference type="RefSeq" id="WP_302721593.1">
    <property type="nucleotide sequence ID" value="NZ_JAULRU010000344.1"/>
</dbReference>
<dbReference type="InterPro" id="IPR010753">
    <property type="entry name" value="DUF1330"/>
</dbReference>
<dbReference type="PANTHER" id="PTHR41521:SF4">
    <property type="entry name" value="BLR0684 PROTEIN"/>
    <property type="match status" value="1"/>
</dbReference>
<feature type="domain" description="DUF1330" evidence="1">
    <location>
        <begin position="3"/>
        <end position="91"/>
    </location>
</feature>
<sequence length="97" mass="10982">MRSYILVDVNIKEMEGFMDYATRIPELIERHGGRYIVKGAEPEVIRDGDSIPQYAVVIEFPTTEAADGFIQERSKSELIDVFNRSTTGRILKVDGCL</sequence>
<evidence type="ECO:0000313" key="2">
    <source>
        <dbReference type="EMBL" id="MDX6850948.1"/>
    </source>
</evidence>
<evidence type="ECO:0000313" key="3">
    <source>
        <dbReference type="Proteomes" id="UP001273505"/>
    </source>
</evidence>
<accession>A0ABU4S1C3</accession>
<name>A0ABU4S1C3_9GAMM</name>
<protein>
    <submittedName>
        <fullName evidence="2">DUF1330 domain-containing protein</fullName>
    </submittedName>
</protein>
<dbReference type="Proteomes" id="UP001273505">
    <property type="component" value="Unassembled WGS sequence"/>
</dbReference>
<dbReference type="InterPro" id="IPR011008">
    <property type="entry name" value="Dimeric_a/b-barrel"/>
</dbReference>
<reference evidence="2 3" key="1">
    <citation type="submission" date="2023-11" db="EMBL/GenBank/DDBJ databases">
        <title>Gilvimarinus fulvus sp. nov., isolated from the surface of Kelp.</title>
        <authorList>
            <person name="Sun Y.Y."/>
            <person name="Gong Y."/>
            <person name="Du Z.J."/>
        </authorList>
    </citation>
    <scope>NUCLEOTIDE SEQUENCE [LARGE SCALE GENOMIC DNA]</scope>
    <source>
        <strain evidence="2 3">SDUM040013</strain>
    </source>
</reference>
<dbReference type="SUPFAM" id="SSF54909">
    <property type="entry name" value="Dimeric alpha+beta barrel"/>
    <property type="match status" value="1"/>
</dbReference>
<evidence type="ECO:0000259" key="1">
    <source>
        <dbReference type="Pfam" id="PF07045"/>
    </source>
</evidence>